<dbReference type="AlphaFoldDB" id="Q9S8A6"/>
<feature type="region of interest" description="Disordered" evidence="1">
    <location>
        <begin position="1"/>
        <end position="24"/>
    </location>
</feature>
<feature type="compositionally biased region" description="Low complexity" evidence="1">
    <location>
        <begin position="1"/>
        <end position="18"/>
    </location>
</feature>
<organism>
    <name type="scientific">Secale cereale</name>
    <name type="common">Rye</name>
    <dbReference type="NCBI Taxonomy" id="4550"/>
    <lineage>
        <taxon>Eukaryota</taxon>
        <taxon>Viridiplantae</taxon>
        <taxon>Streptophyta</taxon>
        <taxon>Embryophyta</taxon>
        <taxon>Tracheophyta</taxon>
        <taxon>Spermatophyta</taxon>
        <taxon>Magnoliopsida</taxon>
        <taxon>Liliopsida</taxon>
        <taxon>Poales</taxon>
        <taxon>Poaceae</taxon>
        <taxon>BOP clade</taxon>
        <taxon>Pooideae</taxon>
        <taxon>Triticodae</taxon>
        <taxon>Triticeae</taxon>
        <taxon>Hordeinae</taxon>
        <taxon>Secale</taxon>
    </lineage>
</organism>
<accession>Q9S8A6</accession>
<sequence length="24" mass="2737">RQLNPSEQELQSPQQPVPGEQSYP</sequence>
<reference key="1">
    <citation type="journal article" date="1996" name="Biochim. Biophys. Acta">
        <title>Identification of major rye secalins as coeliac immunoreactive proteins.</title>
        <authorList>
            <person name="Rocher A."/>
            <person name="Calero M."/>
            <person name="Soriano F."/>
            <person name="Mendez E."/>
        </authorList>
    </citation>
    <scope>PROTEIN SEQUENCE</scope>
</reference>
<proteinExistence type="evidence at protein level"/>
<protein>
    <submittedName>
        <fullName>Omega 1-40 SECALIN isoform P1-2 (COELIAC immunoreactive protein)</fullName>
    </submittedName>
</protein>
<keyword id="KW-0903">Direct protein sequencing</keyword>
<dbReference type="PIR" id="S70329">
    <property type="entry name" value="S70329"/>
</dbReference>
<name>Q9S8A6_SECCE</name>
<evidence type="ECO:0000256" key="1">
    <source>
        <dbReference type="SAM" id="MobiDB-lite"/>
    </source>
</evidence>